<organism evidence="1 2">
    <name type="scientific">Sulfitobacter litoralis</name>
    <dbReference type="NCBI Taxonomy" id="335975"/>
    <lineage>
        <taxon>Bacteria</taxon>
        <taxon>Pseudomonadati</taxon>
        <taxon>Pseudomonadota</taxon>
        <taxon>Alphaproteobacteria</taxon>
        <taxon>Rhodobacterales</taxon>
        <taxon>Roseobacteraceae</taxon>
        <taxon>Sulfitobacter</taxon>
    </lineage>
</organism>
<dbReference type="EMBL" id="DRFN01000032">
    <property type="protein sequence ID" value="HDZ52707.1"/>
    <property type="molecule type" value="Genomic_DNA"/>
</dbReference>
<sequence length="147" mass="16627">MLEDMGKRPRIKFRWPFFRVCSGWRSKTRGKSKMTMNTPEQEIAASEEQLQALQVAIRDLRREIECLREQARSGEEVNETAASKALGKASGMVATCVKVETYLNDCRNRQAGIARGGYALDMEQARADIGCKLDRLRRCCGARPVLE</sequence>
<dbReference type="AlphaFoldDB" id="A0A7V1A948"/>
<evidence type="ECO:0000313" key="2">
    <source>
        <dbReference type="Proteomes" id="UP000885704"/>
    </source>
</evidence>
<name>A0A7V1A948_9RHOB</name>
<comment type="caution">
    <text evidence="1">The sequence shown here is derived from an EMBL/GenBank/DDBJ whole genome shotgun (WGS) entry which is preliminary data.</text>
</comment>
<reference evidence="1" key="1">
    <citation type="journal article" date="2020" name="mSystems">
        <title>Genome- and Community-Level Interaction Insights into Carbon Utilization and Element Cycling Functions of Hydrothermarchaeota in Hydrothermal Sediment.</title>
        <authorList>
            <person name="Zhou Z."/>
            <person name="Liu Y."/>
            <person name="Xu W."/>
            <person name="Pan J."/>
            <person name="Luo Z.H."/>
            <person name="Li M."/>
        </authorList>
    </citation>
    <scope>NUCLEOTIDE SEQUENCE [LARGE SCALE GENOMIC DNA]</scope>
    <source>
        <strain evidence="1">HyVt-323</strain>
    </source>
</reference>
<protein>
    <submittedName>
        <fullName evidence="1">Uncharacterized protein</fullName>
    </submittedName>
</protein>
<proteinExistence type="predicted"/>
<accession>A0A7V1A948</accession>
<dbReference type="Proteomes" id="UP000885704">
    <property type="component" value="Unassembled WGS sequence"/>
</dbReference>
<evidence type="ECO:0000313" key="1">
    <source>
        <dbReference type="EMBL" id="HDZ52707.1"/>
    </source>
</evidence>
<gene>
    <name evidence="1" type="ORF">ENH63_13190</name>
</gene>